<dbReference type="GO" id="GO:0006400">
    <property type="term" value="P:tRNA modification"/>
    <property type="evidence" value="ECO:0007669"/>
    <property type="project" value="UniProtKB-UniRule"/>
</dbReference>
<dbReference type="SUPFAM" id="SSF56037">
    <property type="entry name" value="PheT/TilS domain"/>
    <property type="match status" value="1"/>
</dbReference>
<evidence type="ECO:0000256" key="2">
    <source>
        <dbReference type="ARBA" id="ARBA00022490"/>
    </source>
</evidence>
<name>A0A4R2L8T6_9GAMM</name>
<dbReference type="SMART" id="SM00977">
    <property type="entry name" value="TilS_C"/>
    <property type="match status" value="1"/>
</dbReference>
<comment type="catalytic activity">
    <reaction evidence="7 8">
        <text>cytidine(34) in tRNA(Ile2) + L-lysine + ATP = lysidine(34) in tRNA(Ile2) + AMP + diphosphate + H(+)</text>
        <dbReference type="Rhea" id="RHEA:43744"/>
        <dbReference type="Rhea" id="RHEA-COMP:10625"/>
        <dbReference type="Rhea" id="RHEA-COMP:10670"/>
        <dbReference type="ChEBI" id="CHEBI:15378"/>
        <dbReference type="ChEBI" id="CHEBI:30616"/>
        <dbReference type="ChEBI" id="CHEBI:32551"/>
        <dbReference type="ChEBI" id="CHEBI:33019"/>
        <dbReference type="ChEBI" id="CHEBI:82748"/>
        <dbReference type="ChEBI" id="CHEBI:83665"/>
        <dbReference type="ChEBI" id="CHEBI:456215"/>
        <dbReference type="EC" id="6.3.4.19"/>
    </reaction>
</comment>
<dbReference type="Proteomes" id="UP000295765">
    <property type="component" value="Unassembled WGS sequence"/>
</dbReference>
<evidence type="ECO:0000256" key="6">
    <source>
        <dbReference type="ARBA" id="ARBA00022840"/>
    </source>
</evidence>
<keyword evidence="11" id="KW-1185">Reference proteome</keyword>
<keyword evidence="2 8" id="KW-0963">Cytoplasm</keyword>
<feature type="binding site" evidence="8">
    <location>
        <begin position="29"/>
        <end position="34"/>
    </location>
    <ligand>
        <name>ATP</name>
        <dbReference type="ChEBI" id="CHEBI:30616"/>
    </ligand>
</feature>
<comment type="subcellular location">
    <subcellularLocation>
        <location evidence="1 8">Cytoplasm</location>
    </subcellularLocation>
</comment>
<accession>A0A4R2L8T6</accession>
<comment type="function">
    <text evidence="8">Ligates lysine onto the cytidine present at position 34 of the AUA codon-specific tRNA(Ile) that contains the anticodon CAU, in an ATP-dependent manner. Cytidine is converted to lysidine, thus changing the amino acid specificity of the tRNA from methionine to isoleucine.</text>
</comment>
<dbReference type="GO" id="GO:0005737">
    <property type="term" value="C:cytoplasm"/>
    <property type="evidence" value="ECO:0007669"/>
    <property type="project" value="UniProtKB-SubCell"/>
</dbReference>
<dbReference type="Pfam" id="PF11734">
    <property type="entry name" value="TilS_C"/>
    <property type="match status" value="1"/>
</dbReference>
<dbReference type="Gene3D" id="1.20.59.20">
    <property type="match status" value="1"/>
</dbReference>
<dbReference type="AlphaFoldDB" id="A0A4R2L8T6"/>
<evidence type="ECO:0000256" key="7">
    <source>
        <dbReference type="ARBA" id="ARBA00048539"/>
    </source>
</evidence>
<comment type="caution">
    <text evidence="10">The sequence shown here is derived from an EMBL/GenBank/DDBJ whole genome shotgun (WGS) entry which is preliminary data.</text>
</comment>
<dbReference type="InterPro" id="IPR012796">
    <property type="entry name" value="Lysidine-tRNA-synth_C"/>
</dbReference>
<keyword evidence="5 8" id="KW-0547">Nucleotide-binding</keyword>
<dbReference type="InterPro" id="IPR011063">
    <property type="entry name" value="TilS/TtcA_N"/>
</dbReference>
<evidence type="ECO:0000259" key="9">
    <source>
        <dbReference type="SMART" id="SM00977"/>
    </source>
</evidence>
<dbReference type="InterPro" id="IPR012795">
    <property type="entry name" value="tRNA_Ile_lys_synt_N"/>
</dbReference>
<feature type="domain" description="Lysidine-tRNA(Ile) synthetase C-terminal" evidence="9">
    <location>
        <begin position="371"/>
        <end position="447"/>
    </location>
</feature>
<evidence type="ECO:0000256" key="5">
    <source>
        <dbReference type="ARBA" id="ARBA00022741"/>
    </source>
</evidence>
<dbReference type="SUPFAM" id="SSF52402">
    <property type="entry name" value="Adenine nucleotide alpha hydrolases-like"/>
    <property type="match status" value="1"/>
</dbReference>
<gene>
    <name evidence="8" type="primary">tilS</name>
    <name evidence="10" type="ORF">EV699_102229</name>
</gene>
<keyword evidence="4 8" id="KW-0819">tRNA processing</keyword>
<sequence length="461" mass="48238">MSALAAPLHALATLLAAHPQVRRLRLAFSGGLDSSVLLHLLAQARDAFPGCTLDAVHVDHGWHAQSAAWARDCVARAAALGVSCHVLAVDARPRPGESPEAAARVARYAALAAGVDATTALLTAHQQDDQAETVLLQLLRGAGPQGLAAMPRDAAFGTGRHWRPLLDVPRTQLHRWAAARGLVWIDDPANTCPDYDRSYLRAAVMPALQARWPALGHTLARAAGLCAEAAEALRTQAAADLAALGAGASLPLQGLRPWPSLRARAALRAWLAGLGAPAPSAAQLQAMLDDVAAARRDAQPVSAWAGWELHRHGGSLYAFPQPAALRTFAAAGARWDAPRGQAWRRDGVGELRLRRAVGAGLAAARLGDAALWLRSRAAVGAVAFRPARRAGAPLKKWLHAAGVPPWWREAWPLLCAEATGAPIAIPGVGVAAEWAAGAGEAGWVLEWYPAAAGLDGACYLA</sequence>
<keyword evidence="6 8" id="KW-0067">ATP-binding</keyword>
<dbReference type="EMBL" id="SLWY01000002">
    <property type="protein sequence ID" value="TCO83522.1"/>
    <property type="molecule type" value="Genomic_DNA"/>
</dbReference>
<reference evidence="10 11" key="1">
    <citation type="submission" date="2019-03" db="EMBL/GenBank/DDBJ databases">
        <title>Genomic Encyclopedia of Type Strains, Phase IV (KMG-IV): sequencing the most valuable type-strain genomes for metagenomic binning, comparative biology and taxonomic classification.</title>
        <authorList>
            <person name="Goeker M."/>
        </authorList>
    </citation>
    <scope>NUCLEOTIDE SEQUENCE [LARGE SCALE GENOMIC DNA]</scope>
    <source>
        <strain evidence="10 11">DSM 25287</strain>
    </source>
</reference>
<dbReference type="SUPFAM" id="SSF82829">
    <property type="entry name" value="MesJ substrate recognition domain-like"/>
    <property type="match status" value="1"/>
</dbReference>
<evidence type="ECO:0000256" key="3">
    <source>
        <dbReference type="ARBA" id="ARBA00022598"/>
    </source>
</evidence>
<dbReference type="NCBIfam" id="TIGR02432">
    <property type="entry name" value="lysidine_TilS_N"/>
    <property type="match status" value="1"/>
</dbReference>
<keyword evidence="3 8" id="KW-0436">Ligase</keyword>
<dbReference type="InterPro" id="IPR014729">
    <property type="entry name" value="Rossmann-like_a/b/a_fold"/>
</dbReference>
<dbReference type="Gene3D" id="3.40.50.620">
    <property type="entry name" value="HUPs"/>
    <property type="match status" value="1"/>
</dbReference>
<comment type="domain">
    <text evidence="8">The N-terminal region contains the highly conserved SGGXDS motif, predicted to be a P-loop motif involved in ATP binding.</text>
</comment>
<protein>
    <recommendedName>
        <fullName evidence="8">tRNA(Ile)-lysidine synthase</fullName>
        <ecNumber evidence="8">6.3.4.19</ecNumber>
    </recommendedName>
    <alternativeName>
        <fullName evidence="8">tRNA(Ile)-2-lysyl-cytidine synthase</fullName>
    </alternativeName>
    <alternativeName>
        <fullName evidence="8">tRNA(Ile)-lysidine synthetase</fullName>
    </alternativeName>
</protein>
<evidence type="ECO:0000313" key="10">
    <source>
        <dbReference type="EMBL" id="TCO83522.1"/>
    </source>
</evidence>
<evidence type="ECO:0000313" key="11">
    <source>
        <dbReference type="Proteomes" id="UP000295765"/>
    </source>
</evidence>
<comment type="similarity">
    <text evidence="8">Belongs to the tRNA(Ile)-lysidine synthase family.</text>
</comment>
<evidence type="ECO:0000256" key="8">
    <source>
        <dbReference type="HAMAP-Rule" id="MF_01161"/>
    </source>
</evidence>
<dbReference type="EC" id="6.3.4.19" evidence="8"/>
<dbReference type="GO" id="GO:0005524">
    <property type="term" value="F:ATP binding"/>
    <property type="evidence" value="ECO:0007669"/>
    <property type="project" value="UniProtKB-UniRule"/>
</dbReference>
<proteinExistence type="inferred from homology"/>
<evidence type="ECO:0000256" key="1">
    <source>
        <dbReference type="ARBA" id="ARBA00004496"/>
    </source>
</evidence>
<dbReference type="HAMAP" id="MF_01161">
    <property type="entry name" value="tRNA_Ile_lys_synt"/>
    <property type="match status" value="1"/>
</dbReference>
<dbReference type="InterPro" id="IPR012094">
    <property type="entry name" value="tRNA_Ile_lys_synt"/>
</dbReference>
<dbReference type="CDD" id="cd01992">
    <property type="entry name" value="TilS_N"/>
    <property type="match status" value="1"/>
</dbReference>
<evidence type="ECO:0000256" key="4">
    <source>
        <dbReference type="ARBA" id="ARBA00022694"/>
    </source>
</evidence>
<dbReference type="GO" id="GO:0032267">
    <property type="term" value="F:tRNA(Ile)-lysidine synthase activity"/>
    <property type="evidence" value="ECO:0007669"/>
    <property type="project" value="UniProtKB-EC"/>
</dbReference>
<dbReference type="PANTHER" id="PTHR43033:SF1">
    <property type="entry name" value="TRNA(ILE)-LYSIDINE SYNTHASE-RELATED"/>
    <property type="match status" value="1"/>
</dbReference>
<dbReference type="Pfam" id="PF01171">
    <property type="entry name" value="ATP_bind_3"/>
    <property type="match status" value="1"/>
</dbReference>
<dbReference type="Pfam" id="PF09179">
    <property type="entry name" value="TilS"/>
    <property type="match status" value="1"/>
</dbReference>
<dbReference type="InterPro" id="IPR015262">
    <property type="entry name" value="tRNA_Ile_lys_synt_subst-bd"/>
</dbReference>
<dbReference type="RefSeq" id="WP_165903994.1">
    <property type="nucleotide sequence ID" value="NZ_SLWY01000002.1"/>
</dbReference>
<organism evidence="10 11">
    <name type="scientific">Plasticicumulans lactativorans</name>
    <dbReference type="NCBI Taxonomy" id="1133106"/>
    <lineage>
        <taxon>Bacteria</taxon>
        <taxon>Pseudomonadati</taxon>
        <taxon>Pseudomonadota</taxon>
        <taxon>Gammaproteobacteria</taxon>
        <taxon>Candidatus Competibacteraceae</taxon>
        <taxon>Plasticicumulans</taxon>
    </lineage>
</organism>
<dbReference type="PANTHER" id="PTHR43033">
    <property type="entry name" value="TRNA(ILE)-LYSIDINE SYNTHASE-RELATED"/>
    <property type="match status" value="1"/>
</dbReference>